<protein>
    <recommendedName>
        <fullName evidence="1">PD-(D/E)XK endonuclease-like domain-containing protein</fullName>
    </recommendedName>
</protein>
<dbReference type="InterPro" id="IPR011604">
    <property type="entry name" value="PDDEXK-like_dom_sf"/>
</dbReference>
<dbReference type="EMBL" id="LCMV01000013">
    <property type="protein sequence ID" value="KKU43983.1"/>
    <property type="molecule type" value="Genomic_DNA"/>
</dbReference>
<gene>
    <name evidence="2" type="ORF">UX60_C0013G0004</name>
</gene>
<dbReference type="InterPro" id="IPR038726">
    <property type="entry name" value="PDDEXK_AddAB-type"/>
</dbReference>
<feature type="domain" description="PD-(D/E)XK endonuclease-like" evidence="1">
    <location>
        <begin position="85"/>
        <end position="223"/>
    </location>
</feature>
<reference evidence="2 3" key="1">
    <citation type="journal article" date="2015" name="Nature">
        <title>rRNA introns, odd ribosomes, and small enigmatic genomes across a large radiation of phyla.</title>
        <authorList>
            <person name="Brown C.T."/>
            <person name="Hug L.A."/>
            <person name="Thomas B.C."/>
            <person name="Sharon I."/>
            <person name="Castelle C.J."/>
            <person name="Singh A."/>
            <person name="Wilkins M.J."/>
            <person name="Williams K.H."/>
            <person name="Banfield J.F."/>
        </authorList>
    </citation>
    <scope>NUCLEOTIDE SEQUENCE [LARGE SCALE GENOMIC DNA]</scope>
</reference>
<evidence type="ECO:0000313" key="2">
    <source>
        <dbReference type="EMBL" id="KKU43983.1"/>
    </source>
</evidence>
<proteinExistence type="predicted"/>
<dbReference type="Pfam" id="PF12705">
    <property type="entry name" value="PDDEXK_1"/>
    <property type="match status" value="1"/>
</dbReference>
<evidence type="ECO:0000313" key="3">
    <source>
        <dbReference type="Proteomes" id="UP000034487"/>
    </source>
</evidence>
<dbReference type="Proteomes" id="UP000034487">
    <property type="component" value="Unassembled WGS sequence"/>
</dbReference>
<organism evidence="2 3">
    <name type="scientific">Berkelbacteria bacterium GW2011_GWA2_46_7</name>
    <dbReference type="NCBI Taxonomy" id="1618335"/>
    <lineage>
        <taxon>Bacteria</taxon>
        <taxon>Candidatus Berkelbacteria</taxon>
    </lineage>
</organism>
<sequence length="229" mass="26371">MHKISRSKLDLFTECPRCFWLDQVKGVKRPSGPAFSLNIAVDELFKKEFDVYRAKGTTHPMMKEYGIKAVPFQHEKIDVWRSNFTGVQYHHKLTDLLVFGAPDDIWVTPDGTLHVVDYKATSTKDETDFGSKEHHSHYMRQVEVYQWLLRQNGFKVSDTAYFVFANARKKEDGFHGRLDFEIKIFPHVGTDSWIEPILEGIAHCFKKKKSPASADGCEFCQYTKSAGAE</sequence>
<name>A0A0G1SPN2_9BACT</name>
<dbReference type="Gene3D" id="3.90.320.10">
    <property type="match status" value="1"/>
</dbReference>
<evidence type="ECO:0000259" key="1">
    <source>
        <dbReference type="Pfam" id="PF12705"/>
    </source>
</evidence>
<comment type="caution">
    <text evidence="2">The sequence shown here is derived from an EMBL/GenBank/DDBJ whole genome shotgun (WGS) entry which is preliminary data.</text>
</comment>
<accession>A0A0G1SPN2</accession>
<dbReference type="AlphaFoldDB" id="A0A0G1SPN2"/>